<dbReference type="Pfam" id="PF08808">
    <property type="entry name" value="RES"/>
    <property type="match status" value="1"/>
</dbReference>
<protein>
    <submittedName>
        <fullName evidence="3">RES family NAD+ phosphorylase</fullName>
    </submittedName>
</protein>
<reference evidence="3 4" key="1">
    <citation type="journal article" date="2021" name="Front. Microbiol.">
        <title>Bacterial Transformation of Aromatic Monomers in Softwood Black Liquor.</title>
        <authorList>
            <person name="Navas L.E."/>
            <person name="Dexter G."/>
            <person name="Liu J."/>
            <person name="Levy-Booth D."/>
            <person name="Cho M."/>
            <person name="Jang S.K."/>
            <person name="Mansfield S.D."/>
            <person name="Renneckar S."/>
            <person name="Mohn W.W."/>
            <person name="Eltis L.D."/>
        </authorList>
    </citation>
    <scope>NUCLEOTIDE SEQUENCE [LARGE SCALE GENOMIC DNA]</scope>
    <source>
        <strain evidence="3 4">GD02</strain>
    </source>
</reference>
<geneLocation type="plasmid" evidence="3 4">
    <name>pGD02.2.1</name>
</geneLocation>
<dbReference type="Proteomes" id="UP001162740">
    <property type="component" value="Plasmid pGD02.2.1"/>
</dbReference>
<proteinExistence type="predicted"/>
<accession>A0AA46X1D4</accession>
<dbReference type="InterPro" id="IPR014914">
    <property type="entry name" value="RES_dom"/>
</dbReference>
<evidence type="ECO:0000313" key="3">
    <source>
        <dbReference type="EMBL" id="UZF48298.1"/>
    </source>
</evidence>
<keyword evidence="3" id="KW-0614">Plasmid</keyword>
<dbReference type="RefSeq" id="WP_229583228.1">
    <property type="nucleotide sequence ID" value="NZ_CP083975.1"/>
</dbReference>
<evidence type="ECO:0000256" key="1">
    <source>
        <dbReference type="SAM" id="MobiDB-lite"/>
    </source>
</evidence>
<name>A0AA46X1D4_RHORH</name>
<evidence type="ECO:0000259" key="2">
    <source>
        <dbReference type="Pfam" id="PF08808"/>
    </source>
</evidence>
<dbReference type="AlphaFoldDB" id="A0AA46X1D4"/>
<organism evidence="3 4">
    <name type="scientific">Rhodococcus rhodochrous</name>
    <dbReference type="NCBI Taxonomy" id="1829"/>
    <lineage>
        <taxon>Bacteria</taxon>
        <taxon>Bacillati</taxon>
        <taxon>Actinomycetota</taxon>
        <taxon>Actinomycetes</taxon>
        <taxon>Mycobacteriales</taxon>
        <taxon>Nocardiaceae</taxon>
        <taxon>Rhodococcus</taxon>
    </lineage>
</organism>
<feature type="domain" description="RES" evidence="2">
    <location>
        <begin position="39"/>
        <end position="196"/>
    </location>
</feature>
<sequence>MSEHPTSDHTEVPLHRLEDDEFYNGSTVEVMSVPAGTTLWRFVELDPHYDVSTFNPNISPHHEHPTGTELGQQGRFDPLDHAHSGYVYCSPTLGGAVAEGILRAKKIPAGRIIPAVQVDGRALVRWQLHVDLDVAALHDPHLRKIGLTSSIHSCTRRDYGWSRRVVHAILSRNPNLHGLAYPCRNDTHSTALLLVQRPGGPLIEPGAYSFVDMRAPVRDASLRYDIARTLVVNARVVLGQPNPEDEGKRPGRAHRCHHPWISAQPRGDLVDESSRDLEKLAPDEA</sequence>
<evidence type="ECO:0000313" key="4">
    <source>
        <dbReference type="Proteomes" id="UP001162740"/>
    </source>
</evidence>
<feature type="region of interest" description="Disordered" evidence="1">
    <location>
        <begin position="240"/>
        <end position="285"/>
    </location>
</feature>
<dbReference type="EMBL" id="CP083975">
    <property type="protein sequence ID" value="UZF48298.1"/>
    <property type="molecule type" value="Genomic_DNA"/>
</dbReference>
<feature type="compositionally biased region" description="Basic and acidic residues" evidence="1">
    <location>
        <begin position="268"/>
        <end position="285"/>
    </location>
</feature>
<gene>
    <name evidence="3" type="ORF">KUM34_028550</name>
</gene>